<reference evidence="2" key="1">
    <citation type="submission" date="2020-02" db="EMBL/GenBank/DDBJ databases">
        <authorList>
            <person name="Meier V. D."/>
        </authorList>
    </citation>
    <scope>NUCLEOTIDE SEQUENCE</scope>
    <source>
        <strain evidence="2">AVDCRST_MAG67</strain>
    </source>
</reference>
<proteinExistence type="predicted"/>
<evidence type="ECO:0000256" key="1">
    <source>
        <dbReference type="SAM" id="MobiDB-lite"/>
    </source>
</evidence>
<organism evidence="2">
    <name type="scientific">uncultured Solirubrobacteraceae bacterium</name>
    <dbReference type="NCBI Taxonomy" id="1162706"/>
    <lineage>
        <taxon>Bacteria</taxon>
        <taxon>Bacillati</taxon>
        <taxon>Actinomycetota</taxon>
        <taxon>Thermoleophilia</taxon>
        <taxon>Solirubrobacterales</taxon>
        <taxon>Solirubrobacteraceae</taxon>
        <taxon>environmental samples</taxon>
    </lineage>
</organism>
<protein>
    <submittedName>
        <fullName evidence="2">Uncharacterized protein</fullName>
    </submittedName>
</protein>
<accession>A0A6J4TTA7</accession>
<feature type="region of interest" description="Disordered" evidence="1">
    <location>
        <begin position="1"/>
        <end position="37"/>
    </location>
</feature>
<sequence>AERDGARPRRGDPHERGVLRRRRQAAAHHAAQAHPPRVADALARRAFSSVAPLRPLPPRRSLVLSVGRARRGARGGRAAGAGRAGGARARRPRGRAAGGAARALRPVHRARAGAQRHM</sequence>
<dbReference type="EMBL" id="CADCVQ010000171">
    <property type="protein sequence ID" value="CAA9531708.1"/>
    <property type="molecule type" value="Genomic_DNA"/>
</dbReference>
<evidence type="ECO:0000313" key="2">
    <source>
        <dbReference type="EMBL" id="CAA9531708.1"/>
    </source>
</evidence>
<name>A0A6J4TTA7_9ACTN</name>
<feature type="compositionally biased region" description="Basic residues" evidence="1">
    <location>
        <begin position="105"/>
        <end position="118"/>
    </location>
</feature>
<feature type="non-terminal residue" evidence="2">
    <location>
        <position position="118"/>
    </location>
</feature>
<feature type="compositionally biased region" description="Basic and acidic residues" evidence="1">
    <location>
        <begin position="1"/>
        <end position="18"/>
    </location>
</feature>
<feature type="compositionally biased region" description="Low complexity" evidence="1">
    <location>
        <begin position="27"/>
        <end position="36"/>
    </location>
</feature>
<gene>
    <name evidence="2" type="ORF">AVDCRST_MAG67-4337</name>
</gene>
<feature type="compositionally biased region" description="Gly residues" evidence="1">
    <location>
        <begin position="75"/>
        <end position="85"/>
    </location>
</feature>
<feature type="non-terminal residue" evidence="2">
    <location>
        <position position="1"/>
    </location>
</feature>
<feature type="region of interest" description="Disordered" evidence="1">
    <location>
        <begin position="64"/>
        <end position="118"/>
    </location>
</feature>
<dbReference type="AlphaFoldDB" id="A0A6J4TTA7"/>